<dbReference type="OrthoDB" id="42919at2759"/>
<dbReference type="Pfam" id="PF07876">
    <property type="entry name" value="Dabb"/>
    <property type="match status" value="1"/>
</dbReference>
<name>A0A9P4I639_9PEZI</name>
<dbReference type="SMART" id="SM00886">
    <property type="entry name" value="Dabb"/>
    <property type="match status" value="1"/>
</dbReference>
<evidence type="ECO:0000259" key="2">
    <source>
        <dbReference type="PROSITE" id="PS51502"/>
    </source>
</evidence>
<feature type="domain" description="Stress-response A/B barrel" evidence="2">
    <location>
        <begin position="3"/>
        <end position="96"/>
    </location>
</feature>
<comment type="caution">
    <text evidence="3">The sequence shown here is derived from an EMBL/GenBank/DDBJ whole genome shotgun (WGS) entry which is preliminary data.</text>
</comment>
<sequence>MGAYRIVLIRLKQGVTEEQKAEFIRESKKLLDNVPGLLAIEVGPPTDMERTKGFDMGVFLTLSAAEDLDGFAKHPEHLRMHEIRTALSEDTLAFNLSF</sequence>
<dbReference type="InterPro" id="IPR011008">
    <property type="entry name" value="Dimeric_a/b-barrel"/>
</dbReference>
<organism evidence="3 4">
    <name type="scientific">Rhizodiscina lignyota</name>
    <dbReference type="NCBI Taxonomy" id="1504668"/>
    <lineage>
        <taxon>Eukaryota</taxon>
        <taxon>Fungi</taxon>
        <taxon>Dikarya</taxon>
        <taxon>Ascomycota</taxon>
        <taxon>Pezizomycotina</taxon>
        <taxon>Dothideomycetes</taxon>
        <taxon>Pleosporomycetidae</taxon>
        <taxon>Aulographales</taxon>
        <taxon>Rhizodiscinaceae</taxon>
        <taxon>Rhizodiscina</taxon>
    </lineage>
</organism>
<evidence type="ECO:0000313" key="3">
    <source>
        <dbReference type="EMBL" id="KAF2093862.1"/>
    </source>
</evidence>
<comment type="subunit">
    <text evidence="1">Homodimer.</text>
</comment>
<gene>
    <name evidence="3" type="ORF">NA57DRAFT_80862</name>
</gene>
<dbReference type="AlphaFoldDB" id="A0A9P4I639"/>
<accession>A0A9P4I639</accession>
<dbReference type="PROSITE" id="PS51502">
    <property type="entry name" value="S_R_A_B_BARREL"/>
    <property type="match status" value="1"/>
</dbReference>
<dbReference type="Proteomes" id="UP000799772">
    <property type="component" value="Unassembled WGS sequence"/>
</dbReference>
<dbReference type="EMBL" id="ML978136">
    <property type="protein sequence ID" value="KAF2093862.1"/>
    <property type="molecule type" value="Genomic_DNA"/>
</dbReference>
<keyword evidence="4" id="KW-1185">Reference proteome</keyword>
<reference evidence="3" key="1">
    <citation type="journal article" date="2020" name="Stud. Mycol.">
        <title>101 Dothideomycetes genomes: a test case for predicting lifestyles and emergence of pathogens.</title>
        <authorList>
            <person name="Haridas S."/>
            <person name="Albert R."/>
            <person name="Binder M."/>
            <person name="Bloem J."/>
            <person name="Labutti K."/>
            <person name="Salamov A."/>
            <person name="Andreopoulos B."/>
            <person name="Baker S."/>
            <person name="Barry K."/>
            <person name="Bills G."/>
            <person name="Bluhm B."/>
            <person name="Cannon C."/>
            <person name="Castanera R."/>
            <person name="Culley D."/>
            <person name="Daum C."/>
            <person name="Ezra D."/>
            <person name="Gonzalez J."/>
            <person name="Henrissat B."/>
            <person name="Kuo A."/>
            <person name="Liang C."/>
            <person name="Lipzen A."/>
            <person name="Lutzoni F."/>
            <person name="Magnuson J."/>
            <person name="Mondo S."/>
            <person name="Nolan M."/>
            <person name="Ohm R."/>
            <person name="Pangilinan J."/>
            <person name="Park H.-J."/>
            <person name="Ramirez L."/>
            <person name="Alfaro M."/>
            <person name="Sun H."/>
            <person name="Tritt A."/>
            <person name="Yoshinaga Y."/>
            <person name="Zwiers L.-H."/>
            <person name="Turgeon B."/>
            <person name="Goodwin S."/>
            <person name="Spatafora J."/>
            <person name="Crous P."/>
            <person name="Grigoriev I."/>
        </authorList>
    </citation>
    <scope>NUCLEOTIDE SEQUENCE</scope>
    <source>
        <strain evidence="3">CBS 133067</strain>
    </source>
</reference>
<protein>
    <submittedName>
        <fullName evidence="3">Stress responsive A/B barrel domain protein</fullName>
    </submittedName>
</protein>
<dbReference type="PANTHER" id="PTHR33178:SF10">
    <property type="entry name" value="STRESS-RESPONSE A_B BARREL DOMAIN-CONTAINING PROTEIN"/>
    <property type="match status" value="1"/>
</dbReference>
<evidence type="ECO:0000256" key="1">
    <source>
        <dbReference type="ARBA" id="ARBA00011738"/>
    </source>
</evidence>
<evidence type="ECO:0000313" key="4">
    <source>
        <dbReference type="Proteomes" id="UP000799772"/>
    </source>
</evidence>
<dbReference type="InterPro" id="IPR013097">
    <property type="entry name" value="Dabb"/>
</dbReference>
<dbReference type="PANTHER" id="PTHR33178">
    <property type="match status" value="1"/>
</dbReference>
<dbReference type="InterPro" id="IPR044662">
    <property type="entry name" value="HS1/DABB1-like"/>
</dbReference>
<proteinExistence type="predicted"/>
<dbReference type="SUPFAM" id="SSF54909">
    <property type="entry name" value="Dimeric alpha+beta barrel"/>
    <property type="match status" value="1"/>
</dbReference>
<dbReference type="Gene3D" id="3.30.70.100">
    <property type="match status" value="1"/>
</dbReference>